<feature type="non-terminal residue" evidence="1">
    <location>
        <position position="293"/>
    </location>
</feature>
<dbReference type="AlphaFoldDB" id="X1T254"/>
<sequence>ALDNAISGDTVWIKNDSTYEMDGVDQQAAAFDVDVDNNIEIKGFKSNIGDCDEGGTYYQDTTDGYAIIDAKSGAFDVFDAGDFDYLRWHNIKIVNSNQNAFNLTPTTDKLAYLLDNCWVGGVGTSGKAVSSNYVNGAKLYRCIIEGSFSTSPIAGAVFFSASSYSPVIAQCVFNITGAERAVYYSGTGMMVLDGCIFNIADVDSQVIRISNPAVIKNNVICNSGEEVFDGIKVYSGGKGARVYNNIIAGVNNSILDGDTYCYYIDHNDFYDCSANPTIGNNNITANPQFVDAA</sequence>
<feature type="non-terminal residue" evidence="1">
    <location>
        <position position="1"/>
    </location>
</feature>
<name>X1T254_9ZZZZ</name>
<proteinExistence type="predicted"/>
<gene>
    <name evidence="1" type="ORF">S12H4_26337</name>
</gene>
<dbReference type="InterPro" id="IPR011050">
    <property type="entry name" value="Pectin_lyase_fold/virulence"/>
</dbReference>
<comment type="caution">
    <text evidence="1">The sequence shown here is derived from an EMBL/GenBank/DDBJ whole genome shotgun (WGS) entry which is preliminary data.</text>
</comment>
<evidence type="ECO:0000313" key="1">
    <source>
        <dbReference type="EMBL" id="GAI81695.1"/>
    </source>
</evidence>
<accession>X1T254</accession>
<organism evidence="1">
    <name type="scientific">marine sediment metagenome</name>
    <dbReference type="NCBI Taxonomy" id="412755"/>
    <lineage>
        <taxon>unclassified sequences</taxon>
        <taxon>metagenomes</taxon>
        <taxon>ecological metagenomes</taxon>
    </lineage>
</organism>
<evidence type="ECO:0008006" key="2">
    <source>
        <dbReference type="Google" id="ProtNLM"/>
    </source>
</evidence>
<reference evidence="1" key="1">
    <citation type="journal article" date="2014" name="Front. Microbiol.">
        <title>High frequency of phylogenetically diverse reductive dehalogenase-homologous genes in deep subseafloor sedimentary metagenomes.</title>
        <authorList>
            <person name="Kawai M."/>
            <person name="Futagami T."/>
            <person name="Toyoda A."/>
            <person name="Takaki Y."/>
            <person name="Nishi S."/>
            <person name="Hori S."/>
            <person name="Arai W."/>
            <person name="Tsubouchi T."/>
            <person name="Morono Y."/>
            <person name="Uchiyama I."/>
            <person name="Ito T."/>
            <person name="Fujiyama A."/>
            <person name="Inagaki F."/>
            <person name="Takami H."/>
        </authorList>
    </citation>
    <scope>NUCLEOTIDE SEQUENCE</scope>
    <source>
        <strain evidence="1">Expedition CK06-06</strain>
    </source>
</reference>
<dbReference type="EMBL" id="BARW01014931">
    <property type="protein sequence ID" value="GAI81695.1"/>
    <property type="molecule type" value="Genomic_DNA"/>
</dbReference>
<protein>
    <recommendedName>
        <fullName evidence="2">Right handed beta helix domain-containing protein</fullName>
    </recommendedName>
</protein>
<dbReference type="SUPFAM" id="SSF51126">
    <property type="entry name" value="Pectin lyase-like"/>
    <property type="match status" value="1"/>
</dbReference>